<feature type="region of interest" description="Disordered" evidence="3">
    <location>
        <begin position="319"/>
        <end position="367"/>
    </location>
</feature>
<dbReference type="InterPro" id="IPR001878">
    <property type="entry name" value="Znf_CCHC"/>
</dbReference>
<feature type="domain" description="CCHC-type" evidence="4">
    <location>
        <begin position="372"/>
        <end position="387"/>
    </location>
</feature>
<sequence length="461" mass="50032">MAQLADASSSIPAPPAPPATTQNPPRSRRTHLSEQVCAALKALPKALKKKKNKELVERNAERALRRALNEAAPLTYASQDSDDESMITVSDDDVEMSPASALAKVLAKATPGTTRNLLRAIPGLSAKRKVEDDKAREAAKKMRVEIVVRAGMSLPVVFPEDLIDLHENNCYLPLSLFTATNLHFINTNSATIEKIRLNPKGGVKGTYVIDTETFQAQHLREDDMDRGQWLEAAHNYVGFMEFAMGSAESKEVKRWDAHFGFFEGVENMEGNFPAVRATDIKLRKQYTPRPFAFDQDFYYQEMRTGLTKMEIDRVRQQLGGTAPSAPGAPPAPTSNPRGGGRGRGGGGGRGRGRGGAPPFQEGSGGGSRGVVCLRCAKRGHFYNDCTSTTFAEGSALYCNASGRDLVSAGVVNERDHSRNNSLRQFRPKNCKGSLCSVGKDEKSKSSRAEAPGSASSRRESG</sequence>
<name>A0AAD6UQZ6_9AGAR</name>
<dbReference type="AlphaFoldDB" id="A0AAD6UQZ6"/>
<dbReference type="GO" id="GO:0006397">
    <property type="term" value="P:mRNA processing"/>
    <property type="evidence" value="ECO:0007669"/>
    <property type="project" value="UniProtKB-KW"/>
</dbReference>
<feature type="compositionally biased region" description="Low complexity" evidence="3">
    <location>
        <begin position="1"/>
        <end position="11"/>
    </location>
</feature>
<keyword evidence="2" id="KW-0862">Zinc</keyword>
<dbReference type="PROSITE" id="PS50158">
    <property type="entry name" value="ZF_CCHC"/>
    <property type="match status" value="1"/>
</dbReference>
<feature type="region of interest" description="Disordered" evidence="3">
    <location>
        <begin position="436"/>
        <end position="461"/>
    </location>
</feature>
<keyword evidence="2" id="KW-0863">Zinc-finger</keyword>
<keyword evidence="2" id="KW-0479">Metal-binding</keyword>
<dbReference type="EMBL" id="JARJCW010000140">
    <property type="protein sequence ID" value="KAJ7190956.1"/>
    <property type="molecule type" value="Genomic_DNA"/>
</dbReference>
<evidence type="ECO:0000259" key="4">
    <source>
        <dbReference type="PROSITE" id="PS50158"/>
    </source>
</evidence>
<evidence type="ECO:0000313" key="6">
    <source>
        <dbReference type="Proteomes" id="UP001219525"/>
    </source>
</evidence>
<keyword evidence="1" id="KW-0507">mRNA processing</keyword>
<evidence type="ECO:0000313" key="5">
    <source>
        <dbReference type="EMBL" id="KAJ7190956.1"/>
    </source>
</evidence>
<dbReference type="InterPro" id="IPR036875">
    <property type="entry name" value="Znf_CCHC_sf"/>
</dbReference>
<evidence type="ECO:0000256" key="2">
    <source>
        <dbReference type="PROSITE-ProRule" id="PRU00047"/>
    </source>
</evidence>
<comment type="caution">
    <text evidence="5">The sequence shown here is derived from an EMBL/GenBank/DDBJ whole genome shotgun (WGS) entry which is preliminary data.</text>
</comment>
<feature type="region of interest" description="Disordered" evidence="3">
    <location>
        <begin position="1"/>
        <end position="33"/>
    </location>
</feature>
<evidence type="ECO:0000256" key="3">
    <source>
        <dbReference type="SAM" id="MobiDB-lite"/>
    </source>
</evidence>
<evidence type="ECO:0000256" key="1">
    <source>
        <dbReference type="ARBA" id="ARBA00022664"/>
    </source>
</evidence>
<accession>A0AAD6UQZ6</accession>
<dbReference type="SUPFAM" id="SSF57756">
    <property type="entry name" value="Retrovirus zinc finger-like domains"/>
    <property type="match status" value="1"/>
</dbReference>
<keyword evidence="6" id="KW-1185">Reference proteome</keyword>
<dbReference type="GO" id="GO:0008270">
    <property type="term" value="F:zinc ion binding"/>
    <property type="evidence" value="ECO:0007669"/>
    <property type="project" value="UniProtKB-KW"/>
</dbReference>
<dbReference type="Proteomes" id="UP001219525">
    <property type="component" value="Unassembled WGS sequence"/>
</dbReference>
<dbReference type="GO" id="GO:0003676">
    <property type="term" value="F:nucleic acid binding"/>
    <property type="evidence" value="ECO:0007669"/>
    <property type="project" value="InterPro"/>
</dbReference>
<feature type="compositionally biased region" description="Basic and acidic residues" evidence="3">
    <location>
        <begin position="438"/>
        <end position="447"/>
    </location>
</feature>
<reference evidence="5" key="1">
    <citation type="submission" date="2023-03" db="EMBL/GenBank/DDBJ databases">
        <title>Massive genome expansion in bonnet fungi (Mycena s.s.) driven by repeated elements and novel gene families across ecological guilds.</title>
        <authorList>
            <consortium name="Lawrence Berkeley National Laboratory"/>
            <person name="Harder C.B."/>
            <person name="Miyauchi S."/>
            <person name="Viragh M."/>
            <person name="Kuo A."/>
            <person name="Thoen E."/>
            <person name="Andreopoulos B."/>
            <person name="Lu D."/>
            <person name="Skrede I."/>
            <person name="Drula E."/>
            <person name="Henrissat B."/>
            <person name="Morin E."/>
            <person name="Kohler A."/>
            <person name="Barry K."/>
            <person name="LaButti K."/>
            <person name="Morin E."/>
            <person name="Salamov A."/>
            <person name="Lipzen A."/>
            <person name="Mereny Z."/>
            <person name="Hegedus B."/>
            <person name="Baldrian P."/>
            <person name="Stursova M."/>
            <person name="Weitz H."/>
            <person name="Taylor A."/>
            <person name="Grigoriev I.V."/>
            <person name="Nagy L.G."/>
            <person name="Martin F."/>
            <person name="Kauserud H."/>
        </authorList>
    </citation>
    <scope>NUCLEOTIDE SEQUENCE</scope>
    <source>
        <strain evidence="5">9144</strain>
    </source>
</reference>
<feature type="compositionally biased region" description="Gly residues" evidence="3">
    <location>
        <begin position="337"/>
        <end position="355"/>
    </location>
</feature>
<protein>
    <recommendedName>
        <fullName evidence="4">CCHC-type domain-containing protein</fullName>
    </recommendedName>
</protein>
<gene>
    <name evidence="5" type="ORF">GGX14DRAFT_603176</name>
</gene>
<proteinExistence type="predicted"/>
<organism evidence="5 6">
    <name type="scientific">Mycena pura</name>
    <dbReference type="NCBI Taxonomy" id="153505"/>
    <lineage>
        <taxon>Eukaryota</taxon>
        <taxon>Fungi</taxon>
        <taxon>Dikarya</taxon>
        <taxon>Basidiomycota</taxon>
        <taxon>Agaricomycotina</taxon>
        <taxon>Agaricomycetes</taxon>
        <taxon>Agaricomycetidae</taxon>
        <taxon>Agaricales</taxon>
        <taxon>Marasmiineae</taxon>
        <taxon>Mycenaceae</taxon>
        <taxon>Mycena</taxon>
    </lineage>
</organism>